<dbReference type="PANTHER" id="PTHR21139:SF2">
    <property type="entry name" value="TRIOSEPHOSPHATE ISOMERASE"/>
    <property type="match status" value="1"/>
</dbReference>
<dbReference type="UniPathway" id="UPA00138"/>
<evidence type="ECO:0000256" key="7">
    <source>
        <dbReference type="ARBA" id="ARBA00019397"/>
    </source>
</evidence>
<dbReference type="CDD" id="cd00311">
    <property type="entry name" value="TIM"/>
    <property type="match status" value="1"/>
</dbReference>
<protein>
    <recommendedName>
        <fullName evidence="7 11">Triosephosphate isomerase</fullName>
        <ecNumber evidence="6 11">5.3.1.1</ecNumber>
    </recommendedName>
</protein>
<dbReference type="GO" id="GO:0046166">
    <property type="term" value="P:glyceraldehyde-3-phosphate biosynthetic process"/>
    <property type="evidence" value="ECO:0007669"/>
    <property type="project" value="TreeGrafter"/>
</dbReference>
<evidence type="ECO:0000256" key="5">
    <source>
        <dbReference type="ARBA" id="ARBA00011738"/>
    </source>
</evidence>
<keyword evidence="10 11" id="KW-0413">Isomerase</keyword>
<dbReference type="NCBIfam" id="TIGR00419">
    <property type="entry name" value="tim"/>
    <property type="match status" value="1"/>
</dbReference>
<dbReference type="GO" id="GO:0005829">
    <property type="term" value="C:cytosol"/>
    <property type="evidence" value="ECO:0007669"/>
    <property type="project" value="TreeGrafter"/>
</dbReference>
<comment type="similarity">
    <text evidence="4 11">Belongs to the triosephosphate isomerase family.</text>
</comment>
<name>A0A8I6RQS4_CIMLE</name>
<dbReference type="InterPro" id="IPR022896">
    <property type="entry name" value="TrioseP_Isoase_bac/euk"/>
</dbReference>
<keyword evidence="8 11" id="KW-0312">Gluconeogenesis</keyword>
<evidence type="ECO:0000256" key="4">
    <source>
        <dbReference type="ARBA" id="ARBA00007422"/>
    </source>
</evidence>
<evidence type="ECO:0000313" key="12">
    <source>
        <dbReference type="EnsemblMetazoa" id="XP_014250808.1"/>
    </source>
</evidence>
<dbReference type="Proteomes" id="UP000494040">
    <property type="component" value="Unassembled WGS sequence"/>
</dbReference>
<dbReference type="InterPro" id="IPR000652">
    <property type="entry name" value="Triosephosphate_isomerase"/>
</dbReference>
<comment type="catalytic activity">
    <reaction evidence="1 11">
        <text>D-glyceraldehyde 3-phosphate = dihydroxyacetone phosphate</text>
        <dbReference type="Rhea" id="RHEA:18585"/>
        <dbReference type="ChEBI" id="CHEBI:57642"/>
        <dbReference type="ChEBI" id="CHEBI:59776"/>
        <dbReference type="EC" id="5.3.1.1"/>
    </reaction>
</comment>
<dbReference type="PANTHER" id="PTHR21139">
    <property type="entry name" value="TRIOSEPHOSPHATE ISOMERASE"/>
    <property type="match status" value="1"/>
</dbReference>
<comment type="subunit">
    <text evidence="5">Homodimer.</text>
</comment>
<dbReference type="InterPro" id="IPR020861">
    <property type="entry name" value="Triosephosphate_isomerase_AS"/>
</dbReference>
<dbReference type="Pfam" id="PF00121">
    <property type="entry name" value="TIM"/>
    <property type="match status" value="1"/>
</dbReference>
<evidence type="ECO:0000256" key="10">
    <source>
        <dbReference type="ARBA" id="ARBA00023235"/>
    </source>
</evidence>
<evidence type="ECO:0000256" key="8">
    <source>
        <dbReference type="ARBA" id="ARBA00022432"/>
    </source>
</evidence>
<dbReference type="GO" id="GO:0006094">
    <property type="term" value="P:gluconeogenesis"/>
    <property type="evidence" value="ECO:0007669"/>
    <property type="project" value="UniProtKB-UniPathway"/>
</dbReference>
<evidence type="ECO:0000256" key="1">
    <source>
        <dbReference type="ARBA" id="ARBA00000474"/>
    </source>
</evidence>
<keyword evidence="13" id="KW-1185">Reference proteome</keyword>
<dbReference type="GeneID" id="106667403"/>
<dbReference type="AlphaFoldDB" id="A0A8I6RQS4"/>
<dbReference type="UniPathway" id="UPA00109">
    <property type="reaction ID" value="UER00189"/>
</dbReference>
<dbReference type="PROSITE" id="PS51440">
    <property type="entry name" value="TIM_2"/>
    <property type="match status" value="1"/>
</dbReference>
<dbReference type="KEGG" id="clec:106667403"/>
<dbReference type="SUPFAM" id="SSF51351">
    <property type="entry name" value="Triosephosphate isomerase (TIM)"/>
    <property type="match status" value="1"/>
</dbReference>
<evidence type="ECO:0000256" key="2">
    <source>
        <dbReference type="ARBA" id="ARBA00004680"/>
    </source>
</evidence>
<sequence length="343" mass="38691">MLEKKVQPKQESCERTRVNRTQNTYNIQQSHRMTMSLTGNNLSSTGILIKRITELTKRFIDNPNEQQKKTQMTGTSRTFAIYSVAFQASSSIMRQMERKFFVGGNWKMNGSDKMVEDVVNLLKEFELDKNVEIVVCPPSVYLQKTGCLLPSNVYLGAQNCYKEAKGSFTGEISPAMIKEVGGKWVILGHSERRNLFNENDETVSDKTAHAHDEGIGVIVCVGETTNDKENNRTKEVVLNQIKAISKKVKDWKKTVIAYEPIWAIGTGKSATPKQVQEVHGWIREWLRSEVNDEVAQETRIIYGGSVNAQNAKELSRQKDVDGFLVGGASLKPEFIQIINVLKQ</sequence>
<dbReference type="RefSeq" id="XP_014250808.1">
    <property type="nucleotide sequence ID" value="XM_014395322.2"/>
</dbReference>
<evidence type="ECO:0000256" key="6">
    <source>
        <dbReference type="ARBA" id="ARBA00011940"/>
    </source>
</evidence>
<dbReference type="EC" id="5.3.1.1" evidence="6 11"/>
<evidence type="ECO:0000256" key="3">
    <source>
        <dbReference type="ARBA" id="ARBA00004742"/>
    </source>
</evidence>
<dbReference type="EnsemblMetazoa" id="XM_014395322.2">
    <property type="protein sequence ID" value="XP_014250808.1"/>
    <property type="gene ID" value="LOC106667403"/>
</dbReference>
<dbReference type="FunFam" id="3.20.20.70:FF:000025">
    <property type="entry name" value="Triosephosphate isomerase"/>
    <property type="match status" value="1"/>
</dbReference>
<dbReference type="InterPro" id="IPR013785">
    <property type="entry name" value="Aldolase_TIM"/>
</dbReference>
<dbReference type="GO" id="GO:0019563">
    <property type="term" value="P:glycerol catabolic process"/>
    <property type="evidence" value="ECO:0007669"/>
    <property type="project" value="TreeGrafter"/>
</dbReference>
<dbReference type="OrthoDB" id="6715177at2759"/>
<comment type="pathway">
    <text evidence="3 11">Carbohydrate biosynthesis; gluconeogenesis.</text>
</comment>
<dbReference type="InterPro" id="IPR035990">
    <property type="entry name" value="TIM_sf"/>
</dbReference>
<proteinExistence type="inferred from homology"/>
<dbReference type="OMA" id="NWKMHMT"/>
<dbReference type="Gene3D" id="3.20.20.70">
    <property type="entry name" value="Aldolase class I"/>
    <property type="match status" value="1"/>
</dbReference>
<dbReference type="GO" id="GO:0006096">
    <property type="term" value="P:glycolytic process"/>
    <property type="evidence" value="ECO:0007669"/>
    <property type="project" value="UniProtKB-UniPathway"/>
</dbReference>
<keyword evidence="9 11" id="KW-0324">Glycolysis</keyword>
<dbReference type="GO" id="GO:0004807">
    <property type="term" value="F:triose-phosphate isomerase activity"/>
    <property type="evidence" value="ECO:0007669"/>
    <property type="project" value="UniProtKB-EC"/>
</dbReference>
<evidence type="ECO:0000256" key="11">
    <source>
        <dbReference type="RuleBase" id="RU363013"/>
    </source>
</evidence>
<evidence type="ECO:0000256" key="9">
    <source>
        <dbReference type="ARBA" id="ARBA00023152"/>
    </source>
</evidence>
<accession>A0A8I6RQS4</accession>
<organism evidence="12 13">
    <name type="scientific">Cimex lectularius</name>
    <name type="common">Bed bug</name>
    <name type="synonym">Acanthia lectularia</name>
    <dbReference type="NCBI Taxonomy" id="79782"/>
    <lineage>
        <taxon>Eukaryota</taxon>
        <taxon>Metazoa</taxon>
        <taxon>Ecdysozoa</taxon>
        <taxon>Arthropoda</taxon>
        <taxon>Hexapoda</taxon>
        <taxon>Insecta</taxon>
        <taxon>Pterygota</taxon>
        <taxon>Neoptera</taxon>
        <taxon>Paraneoptera</taxon>
        <taxon>Hemiptera</taxon>
        <taxon>Heteroptera</taxon>
        <taxon>Panheteroptera</taxon>
        <taxon>Cimicomorpha</taxon>
        <taxon>Cimicidae</taxon>
        <taxon>Cimex</taxon>
    </lineage>
</organism>
<reference evidence="12" key="1">
    <citation type="submission" date="2022-01" db="UniProtKB">
        <authorList>
            <consortium name="EnsemblMetazoa"/>
        </authorList>
    </citation>
    <scope>IDENTIFICATION</scope>
</reference>
<dbReference type="PROSITE" id="PS00171">
    <property type="entry name" value="TIM_1"/>
    <property type="match status" value="1"/>
</dbReference>
<comment type="pathway">
    <text evidence="2 11">Carbohydrate degradation; glycolysis; D-glyceraldehyde 3-phosphate from glycerone phosphate: step 1/1.</text>
</comment>
<evidence type="ECO:0000313" key="13">
    <source>
        <dbReference type="Proteomes" id="UP000494040"/>
    </source>
</evidence>
<dbReference type="HAMAP" id="MF_00147_B">
    <property type="entry name" value="TIM_B"/>
    <property type="match status" value="1"/>
</dbReference>